<dbReference type="InterPro" id="IPR001608">
    <property type="entry name" value="Ala_racemase_N"/>
</dbReference>
<dbReference type="InterPro" id="IPR009006">
    <property type="entry name" value="Ala_racemase/Decarboxylase_C"/>
</dbReference>
<dbReference type="RefSeq" id="WP_118272352.1">
    <property type="nucleotide sequence ID" value="NZ_QSJI01000010.1"/>
</dbReference>
<dbReference type="GO" id="GO:0030170">
    <property type="term" value="F:pyridoxal phosphate binding"/>
    <property type="evidence" value="ECO:0007669"/>
    <property type="project" value="UniProtKB-UniRule"/>
</dbReference>
<comment type="catalytic activity">
    <reaction evidence="4">
        <text>L-alanine = D-alanine</text>
        <dbReference type="Rhea" id="RHEA:20249"/>
        <dbReference type="ChEBI" id="CHEBI:57416"/>
        <dbReference type="ChEBI" id="CHEBI:57972"/>
        <dbReference type="EC" id="5.1.1.1"/>
    </reaction>
</comment>
<dbReference type="GO" id="GO:0008784">
    <property type="term" value="F:alanine racemase activity"/>
    <property type="evidence" value="ECO:0007669"/>
    <property type="project" value="UniProtKB-UniRule"/>
</dbReference>
<evidence type="ECO:0000256" key="3">
    <source>
        <dbReference type="ARBA" id="ARBA00023235"/>
    </source>
</evidence>
<feature type="domain" description="EF-hand" evidence="7">
    <location>
        <begin position="334"/>
        <end position="369"/>
    </location>
</feature>
<dbReference type="EC" id="5.1.1.1" evidence="4"/>
<dbReference type="SUPFAM" id="SSF51419">
    <property type="entry name" value="PLP-binding barrel"/>
    <property type="match status" value="1"/>
</dbReference>
<dbReference type="PROSITE" id="PS50222">
    <property type="entry name" value="EF_HAND_2"/>
    <property type="match status" value="1"/>
</dbReference>
<name>A0A414FU58_9ACTN</name>
<dbReference type="PROSITE" id="PS00395">
    <property type="entry name" value="ALANINE_RACEMASE"/>
    <property type="match status" value="1"/>
</dbReference>
<dbReference type="PANTHER" id="PTHR30511">
    <property type="entry name" value="ALANINE RACEMASE"/>
    <property type="match status" value="1"/>
</dbReference>
<dbReference type="InterPro" id="IPR002048">
    <property type="entry name" value="EF_hand_dom"/>
</dbReference>
<feature type="binding site" evidence="4 6">
    <location>
        <position position="141"/>
    </location>
    <ligand>
        <name>substrate</name>
    </ligand>
</feature>
<dbReference type="AlphaFoldDB" id="A0A414FU58"/>
<dbReference type="NCBIfam" id="TIGR00492">
    <property type="entry name" value="alr"/>
    <property type="match status" value="1"/>
</dbReference>
<feature type="active site" description="Proton acceptor; specific for L-alanine" evidence="4">
    <location>
        <position position="270"/>
    </location>
</feature>
<dbReference type="GO" id="GO:0005829">
    <property type="term" value="C:cytosol"/>
    <property type="evidence" value="ECO:0007669"/>
    <property type="project" value="TreeGrafter"/>
</dbReference>
<evidence type="ECO:0000259" key="7">
    <source>
        <dbReference type="PROSITE" id="PS50222"/>
    </source>
</evidence>
<dbReference type="GO" id="GO:0005509">
    <property type="term" value="F:calcium ion binding"/>
    <property type="evidence" value="ECO:0007669"/>
    <property type="project" value="InterPro"/>
</dbReference>
<dbReference type="InterPro" id="IPR020622">
    <property type="entry name" value="Ala_racemase_pyridoxalP-BS"/>
</dbReference>
<dbReference type="Pfam" id="PF00842">
    <property type="entry name" value="Ala_racemase_C"/>
    <property type="match status" value="1"/>
</dbReference>
<dbReference type="Pfam" id="PF01168">
    <property type="entry name" value="Ala_racemase_N"/>
    <property type="match status" value="1"/>
</dbReference>
<accession>A0A414FU58</accession>
<dbReference type="Gene3D" id="3.20.20.10">
    <property type="entry name" value="Alanine racemase"/>
    <property type="match status" value="1"/>
</dbReference>
<dbReference type="UniPathway" id="UPA00042">
    <property type="reaction ID" value="UER00497"/>
</dbReference>
<dbReference type="FunFam" id="3.20.20.10:FF:000002">
    <property type="entry name" value="Alanine racemase"/>
    <property type="match status" value="1"/>
</dbReference>
<comment type="pathway">
    <text evidence="4">Amino-acid biosynthesis; D-alanine biosynthesis; D-alanine from L-alanine: step 1/1.</text>
</comment>
<dbReference type="SMART" id="SM01005">
    <property type="entry name" value="Ala_racemase_C"/>
    <property type="match status" value="1"/>
</dbReference>
<feature type="binding site" evidence="4 6">
    <location>
        <position position="319"/>
    </location>
    <ligand>
        <name>substrate</name>
    </ligand>
</feature>
<evidence type="ECO:0000256" key="5">
    <source>
        <dbReference type="PIRSR" id="PIRSR600821-50"/>
    </source>
</evidence>
<keyword evidence="2 4" id="KW-0663">Pyridoxal phosphate</keyword>
<dbReference type="InterPro" id="IPR029066">
    <property type="entry name" value="PLP-binding_barrel"/>
</dbReference>
<comment type="caution">
    <text evidence="8">The sequence shown here is derived from an EMBL/GenBank/DDBJ whole genome shotgun (WGS) entry which is preliminary data.</text>
</comment>
<evidence type="ECO:0000256" key="4">
    <source>
        <dbReference type="HAMAP-Rule" id="MF_01201"/>
    </source>
</evidence>
<dbReference type="CDD" id="cd00430">
    <property type="entry name" value="PLPDE_III_AR"/>
    <property type="match status" value="1"/>
</dbReference>
<dbReference type="InterPro" id="IPR011079">
    <property type="entry name" value="Ala_racemase_C"/>
</dbReference>
<evidence type="ECO:0000256" key="1">
    <source>
        <dbReference type="ARBA" id="ARBA00001933"/>
    </source>
</evidence>
<sequence>MQTLHEPPTRWAWAEIDTGALRRNTRAFKSLVGPRQRLCCVVKADAYGHGVANCAKVMHAAGADMFAVATVLEGVALREAGQKLPILLLSEPPQGAIDTLLEYDIMPSVYSPEFAWAYGERAAALGRAGKYHMAINTGMNRIGVHCTEVVDFRRGVDFHAGLECDGTFTHFATADDPDGWDHQLQCKRFTEAISALREAGFDPGIVHCDNTPGSVLNPAMRFDMIRAGIGLYGLQPCERTASVLPLEPVMSIRARVTHTCYPAMGEGVGYGFTYRVPRARVEVCTLPIGYADGLPRVLSNRMDVLFRGERIRQVGNICMDQCMVAVSETSLRPTQEAEVGDLMTIVGRDGDAQITLDELARACGTINYELACGFGMRLEKIYV</sequence>
<dbReference type="PANTHER" id="PTHR30511:SF0">
    <property type="entry name" value="ALANINE RACEMASE, CATABOLIC-RELATED"/>
    <property type="match status" value="1"/>
</dbReference>
<keyword evidence="3 4" id="KW-0413">Isomerase</keyword>
<comment type="function">
    <text evidence="4">Catalyzes the interconversion of L-alanine and D-alanine. May also act on other amino acids.</text>
</comment>
<dbReference type="HAMAP" id="MF_01201">
    <property type="entry name" value="Ala_racemase"/>
    <property type="match status" value="1"/>
</dbReference>
<dbReference type="Proteomes" id="UP000286050">
    <property type="component" value="Unassembled WGS sequence"/>
</dbReference>
<dbReference type="SUPFAM" id="SSF50621">
    <property type="entry name" value="Alanine racemase C-terminal domain-like"/>
    <property type="match status" value="1"/>
</dbReference>
<comment type="similarity">
    <text evidence="4">Belongs to the alanine racemase family.</text>
</comment>
<dbReference type="PRINTS" id="PR00992">
    <property type="entry name" value="ALARACEMASE"/>
</dbReference>
<evidence type="ECO:0000256" key="6">
    <source>
        <dbReference type="PIRSR" id="PIRSR600821-52"/>
    </source>
</evidence>
<reference evidence="8 9" key="1">
    <citation type="submission" date="2018-08" db="EMBL/GenBank/DDBJ databases">
        <title>A genome reference for cultivated species of the human gut microbiota.</title>
        <authorList>
            <person name="Zou Y."/>
            <person name="Xue W."/>
            <person name="Luo G."/>
        </authorList>
    </citation>
    <scope>NUCLEOTIDE SEQUENCE [LARGE SCALE GENOMIC DNA]</scope>
    <source>
        <strain evidence="8 9">AM30-5LB</strain>
    </source>
</reference>
<gene>
    <name evidence="8" type="primary">alr</name>
    <name evidence="8" type="ORF">DW787_07785</name>
</gene>
<evidence type="ECO:0000313" key="8">
    <source>
        <dbReference type="EMBL" id="RHD54438.1"/>
    </source>
</evidence>
<dbReference type="Gene3D" id="2.40.37.10">
    <property type="entry name" value="Lyase, Ornithine Decarboxylase, Chain A, domain 1"/>
    <property type="match status" value="1"/>
</dbReference>
<evidence type="ECO:0000256" key="2">
    <source>
        <dbReference type="ARBA" id="ARBA00022898"/>
    </source>
</evidence>
<dbReference type="EMBL" id="QSJI01000010">
    <property type="protein sequence ID" value="RHD54438.1"/>
    <property type="molecule type" value="Genomic_DNA"/>
</dbReference>
<dbReference type="InterPro" id="IPR000821">
    <property type="entry name" value="Ala_racemase"/>
</dbReference>
<feature type="active site" description="Proton acceptor; specific for D-alanine" evidence="4">
    <location>
        <position position="43"/>
    </location>
</feature>
<proteinExistence type="inferred from homology"/>
<organism evidence="8 9">
    <name type="scientific">Collinsella intestinalis</name>
    <dbReference type="NCBI Taxonomy" id="147207"/>
    <lineage>
        <taxon>Bacteria</taxon>
        <taxon>Bacillati</taxon>
        <taxon>Actinomycetota</taxon>
        <taxon>Coriobacteriia</taxon>
        <taxon>Coriobacteriales</taxon>
        <taxon>Coriobacteriaceae</taxon>
        <taxon>Collinsella</taxon>
    </lineage>
</organism>
<evidence type="ECO:0000313" key="9">
    <source>
        <dbReference type="Proteomes" id="UP000286050"/>
    </source>
</evidence>
<feature type="modified residue" description="N6-(pyridoxal phosphate)lysine" evidence="4 5">
    <location>
        <position position="43"/>
    </location>
</feature>
<dbReference type="GO" id="GO:0030632">
    <property type="term" value="P:D-alanine biosynthetic process"/>
    <property type="evidence" value="ECO:0007669"/>
    <property type="project" value="UniProtKB-UniRule"/>
</dbReference>
<protein>
    <recommendedName>
        <fullName evidence="4">Alanine racemase</fullName>
        <ecNumber evidence="4">5.1.1.1</ecNumber>
    </recommendedName>
</protein>
<comment type="cofactor">
    <cofactor evidence="1 4 5">
        <name>pyridoxal 5'-phosphate</name>
        <dbReference type="ChEBI" id="CHEBI:597326"/>
    </cofactor>
</comment>